<dbReference type="PANTHER" id="PTHR11461:SF211">
    <property type="entry name" value="GH10112P-RELATED"/>
    <property type="match status" value="1"/>
</dbReference>
<dbReference type="SUPFAM" id="SSF56574">
    <property type="entry name" value="Serpins"/>
    <property type="match status" value="1"/>
</dbReference>
<proteinExistence type="inferred from homology"/>
<dbReference type="InterPro" id="IPR023795">
    <property type="entry name" value="Serpin_CS"/>
</dbReference>
<feature type="region of interest" description="Disordered" evidence="6">
    <location>
        <begin position="218"/>
        <end position="301"/>
    </location>
</feature>
<keyword evidence="5" id="KW-0175">Coiled coil</keyword>
<protein>
    <recommendedName>
        <fullName evidence="8">Serpin domain-containing protein</fullName>
    </recommendedName>
</protein>
<keyword evidence="10" id="KW-1185">Reference proteome</keyword>
<feature type="compositionally biased region" description="Polar residues" evidence="6">
    <location>
        <begin position="427"/>
        <end position="448"/>
    </location>
</feature>
<dbReference type="Gene3D" id="3.30.497.10">
    <property type="entry name" value="Antithrombin, subunit I, domain 2"/>
    <property type="match status" value="1"/>
</dbReference>
<evidence type="ECO:0000259" key="8">
    <source>
        <dbReference type="SMART" id="SM00093"/>
    </source>
</evidence>
<dbReference type="Pfam" id="PF00079">
    <property type="entry name" value="Serpin"/>
    <property type="match status" value="1"/>
</dbReference>
<feature type="compositionally biased region" description="Polar residues" evidence="6">
    <location>
        <begin position="1054"/>
        <end position="1063"/>
    </location>
</feature>
<feature type="coiled-coil region" evidence="5">
    <location>
        <begin position="692"/>
        <end position="723"/>
    </location>
</feature>
<comment type="similarity">
    <text evidence="1 4">Belongs to the serpin family.</text>
</comment>
<dbReference type="InterPro" id="IPR000215">
    <property type="entry name" value="Serpin_fam"/>
</dbReference>
<sequence length="1896" mass="210766">MKKIILLLAISLKLSTAHPTMGKIENETDGEKSRKIIGQSVVTSVSVVMNGNEEPHFTDAVGKTVPRPLIVPPHVASPINLLNPDRYEFYTFNEKGELVKRLMTLSEIQSIVANGNGALISDNDPHESSQSVLLNTIPLTNHDNADTKVQDIVDNVQNVLSREMENNKNLSNIPQDLLDTPNVSSSWSMILPAIFGNTGDEILPHKPINMTPETEVIDTTTTKRVSSTFSRRPSTKAPVTKISTTTSAVPHRQTTKVEQKITQSSTTVMKNQKKPATTATTTTTKKQTVKQKPKPTSTAFRSTTRRPIAPITSNDLPSIKENHQNVDETTKTVLITSRPYISTSTTQRTSTTTRRPIISTTLKAVMPSTTRRTTAAAVKKPSTIINKIPASAIVNDSKITMIGMKPIMVESKTESSTTENESKNEKVTQTSSTVLSTMSRIQSTSEKPISTMQSSSSSSSTSQMPSTSWSTTSQHQVSLTESKAPTVLITTTHPITTETQQQTQKTSTVYLSPIKLEAFTTRKPVTLFDTTKMTVKEESPITKATTASTASTSSDELQDLAISQIIGSLQNDNFNLNHLFKPYENEKLVITTTLMTPIDDNTNDNEDDTTTTQVSMETFEKSSEDINLVPDRVYINNQLYIDEKDPIVKEIPTTTEMPSNDDTDDLSTTMESIIEETTVQKEQEEIMSTTKKEDISLENSEVMQAIEQLLKEQHKSKNKIQSEKLDILGFDDDDETEIKVASTLKSKKNLTQTEFNTKAATIASSINTKIVTKPPTTTEIPISEESDTTIPTILSEALSSVIKQMLREQELKKAPSTVQYSTTPSTLPPITSTTMKIKEEATTTKTLEATEPSLDDLNKLLHHYQELSSNRDKLESFSLLRENSNDEHAIEKFESGEKETTTTASFDYNTERLDETQPIIEEKSSVQNSKIFSEIDASTTPQPETETTTMMDEFTTFFYVSDDNSEEDDVTDLGTFTTEQFVASEKKISDRKTEDYATTKIPSSSEEDDEDDVQSPGDLVSSVLNAIGITSSDEEDEEETTYARTEKYEYATGKDNQNIEQNTSVSDSDEEESDEVENAISSISSTLDRTLTTDIKTDFSLTSKIADSLISVADTISETLTGGVDGSNNDIGGENESDESTDKLITTTVIPQKAIDEREKNMTASEEELTTEEANTETTTTFFDSIIITTLKPKQNEELTTSEATTKRNVRPRIPAKHNKQNKVNNLMEKDNSSPMIQLSIIRKEDSLEQMDVMKPTITNIPTVATPTTLAPTEGNFIKIENIDTSTLKLNGLKNKTLLHQQQMSNGKDEQENIKPIYISQLSTSTLLPEQKTDDESSAEDIITERVPLIEKATKEAIVITTSTTTSTTEQPTMLASDENLVQIQVQTTAPILDNKIITTTLSNAQSIKNTIKNTLQQQQIRPSAPIDLSSAPHESLGLAASTSHLSSDLRDFSKLCNELAFSFWKSITADGISQSRSVIISPFALTSTLSMIFLGARGQTSGEMNDLLKLDDTVTFNPHVVFRNISESVEQSRNSGIAAAAFARELYSDRSKGKLLPYFKEKAQQFYGAHVEEVNFNVINDILRRRTNLLVKRHTYNKIKEYLKTNNIWVNEPLAAVSANVFMTDCSKTTNSERDGEMFFQVSPAIRQRRLVPIPAAVYRSGFTAGYDPILDATAVAFGDDLQSTILVMPGQQGTLLPGDNLERLENAFLESNNAWERLLTTFMERPGLEVQIPRFSHRSLINTTFALQQMGLKDIFDANKADLRGLTGATSSDLYFSDLLQINQFTTCGEDKIGDSHHVEIYPSPALKKGFVSEEDEAKFEMASAETNMQYKSLFYDPIYDSRYMNVPLSLRPRQARLPENPRLRFDRPFLYFVRHNPTNIILFMGRFNPRLLP</sequence>
<feature type="region of interest" description="Disordered" evidence="6">
    <location>
        <begin position="984"/>
        <end position="1018"/>
    </location>
</feature>
<feature type="compositionally biased region" description="Low complexity" evidence="6">
    <location>
        <begin position="274"/>
        <end position="286"/>
    </location>
</feature>
<dbReference type="GO" id="GO:0005615">
    <property type="term" value="C:extracellular space"/>
    <property type="evidence" value="ECO:0007669"/>
    <property type="project" value="InterPro"/>
</dbReference>
<dbReference type="InterPro" id="IPR042185">
    <property type="entry name" value="Serpin_sf_2"/>
</dbReference>
<accession>A0A9J6CI25</accession>
<evidence type="ECO:0000313" key="9">
    <source>
        <dbReference type="EMBL" id="KAG5681520.1"/>
    </source>
</evidence>
<evidence type="ECO:0000256" key="5">
    <source>
        <dbReference type="SAM" id="Coils"/>
    </source>
</evidence>
<name>A0A9J6CI25_POLVA</name>
<dbReference type="PANTHER" id="PTHR11461">
    <property type="entry name" value="SERINE PROTEASE INHIBITOR, SERPIN"/>
    <property type="match status" value="1"/>
</dbReference>
<dbReference type="EMBL" id="JADBJN010000001">
    <property type="protein sequence ID" value="KAG5681520.1"/>
    <property type="molecule type" value="Genomic_DNA"/>
</dbReference>
<evidence type="ECO:0000256" key="1">
    <source>
        <dbReference type="ARBA" id="ARBA00009500"/>
    </source>
</evidence>
<dbReference type="Proteomes" id="UP001107558">
    <property type="component" value="Chromosome 1"/>
</dbReference>
<reference evidence="9" key="1">
    <citation type="submission" date="2021-03" db="EMBL/GenBank/DDBJ databases">
        <title>Chromosome level genome of the anhydrobiotic midge Polypedilum vanderplanki.</title>
        <authorList>
            <person name="Yoshida Y."/>
            <person name="Kikawada T."/>
            <person name="Gusev O."/>
        </authorList>
    </citation>
    <scope>NUCLEOTIDE SEQUENCE</scope>
    <source>
        <strain evidence="9">NIAS01</strain>
        <tissue evidence="9">Whole body or cell culture</tissue>
    </source>
</reference>
<evidence type="ECO:0000256" key="7">
    <source>
        <dbReference type="SAM" id="SignalP"/>
    </source>
</evidence>
<dbReference type="SMART" id="SM00093">
    <property type="entry name" value="SERPIN"/>
    <property type="match status" value="1"/>
</dbReference>
<evidence type="ECO:0000256" key="2">
    <source>
        <dbReference type="ARBA" id="ARBA00022690"/>
    </source>
</evidence>
<dbReference type="InterPro" id="IPR042178">
    <property type="entry name" value="Serpin_sf_1"/>
</dbReference>
<organism evidence="9 10">
    <name type="scientific">Polypedilum vanderplanki</name>
    <name type="common">Sleeping chironomid midge</name>
    <dbReference type="NCBI Taxonomy" id="319348"/>
    <lineage>
        <taxon>Eukaryota</taxon>
        <taxon>Metazoa</taxon>
        <taxon>Ecdysozoa</taxon>
        <taxon>Arthropoda</taxon>
        <taxon>Hexapoda</taxon>
        <taxon>Insecta</taxon>
        <taxon>Pterygota</taxon>
        <taxon>Neoptera</taxon>
        <taxon>Endopterygota</taxon>
        <taxon>Diptera</taxon>
        <taxon>Nematocera</taxon>
        <taxon>Chironomoidea</taxon>
        <taxon>Chironomidae</taxon>
        <taxon>Chironominae</taxon>
        <taxon>Polypedilum</taxon>
        <taxon>Polypedilum</taxon>
    </lineage>
</organism>
<feature type="compositionally biased region" description="Polar residues" evidence="6">
    <location>
        <begin position="223"/>
        <end position="232"/>
    </location>
</feature>
<feature type="region of interest" description="Disordered" evidence="6">
    <location>
        <begin position="411"/>
        <end position="485"/>
    </location>
</feature>
<evidence type="ECO:0000256" key="4">
    <source>
        <dbReference type="RuleBase" id="RU000411"/>
    </source>
</evidence>
<evidence type="ECO:0000313" key="10">
    <source>
        <dbReference type="Proteomes" id="UP001107558"/>
    </source>
</evidence>
<dbReference type="OrthoDB" id="1063785at2759"/>
<dbReference type="GO" id="GO:0004867">
    <property type="term" value="F:serine-type endopeptidase inhibitor activity"/>
    <property type="evidence" value="ECO:0007669"/>
    <property type="project" value="UniProtKB-KW"/>
</dbReference>
<dbReference type="InterPro" id="IPR023796">
    <property type="entry name" value="Serpin_dom"/>
</dbReference>
<feature type="region of interest" description="Disordered" evidence="6">
    <location>
        <begin position="1050"/>
        <end position="1075"/>
    </location>
</feature>
<dbReference type="CDD" id="cd00172">
    <property type="entry name" value="serpin"/>
    <property type="match status" value="1"/>
</dbReference>
<feature type="chain" id="PRO_5039939117" description="Serpin domain-containing protein" evidence="7">
    <location>
        <begin position="18"/>
        <end position="1896"/>
    </location>
</feature>
<dbReference type="InterPro" id="IPR036186">
    <property type="entry name" value="Serpin_sf"/>
</dbReference>
<dbReference type="Gene3D" id="2.30.39.10">
    <property type="entry name" value="Alpha-1-antitrypsin, domain 1"/>
    <property type="match status" value="1"/>
</dbReference>
<feature type="signal peptide" evidence="7">
    <location>
        <begin position="1"/>
        <end position="17"/>
    </location>
</feature>
<keyword evidence="2" id="KW-0646">Protease inhibitor</keyword>
<comment type="caution">
    <text evidence="9">The sequence shown here is derived from an EMBL/GenBank/DDBJ whole genome shotgun (WGS) entry which is preliminary data.</text>
</comment>
<keyword evidence="7" id="KW-0732">Signal</keyword>
<feature type="compositionally biased region" description="Polar residues" evidence="6">
    <location>
        <begin position="260"/>
        <end position="270"/>
    </location>
</feature>
<evidence type="ECO:0000256" key="6">
    <source>
        <dbReference type="SAM" id="MobiDB-lite"/>
    </source>
</evidence>
<feature type="compositionally biased region" description="Low complexity" evidence="6">
    <location>
        <begin position="450"/>
        <end position="474"/>
    </location>
</feature>
<feature type="compositionally biased region" description="Basic and acidic residues" evidence="6">
    <location>
        <begin position="984"/>
        <end position="997"/>
    </location>
</feature>
<dbReference type="PROSITE" id="PS00284">
    <property type="entry name" value="SERPIN"/>
    <property type="match status" value="1"/>
</dbReference>
<feature type="domain" description="Serpin" evidence="8">
    <location>
        <begin position="1462"/>
        <end position="1892"/>
    </location>
</feature>
<evidence type="ECO:0000256" key="3">
    <source>
        <dbReference type="ARBA" id="ARBA00022900"/>
    </source>
</evidence>
<gene>
    <name evidence="9" type="ORF">PVAND_010946</name>
</gene>
<keyword evidence="3" id="KW-0722">Serine protease inhibitor</keyword>